<organism evidence="3">
    <name type="scientific">Billgrantia gudaonensis</name>
    <dbReference type="NCBI Taxonomy" id="376427"/>
    <lineage>
        <taxon>Bacteria</taxon>
        <taxon>Pseudomonadati</taxon>
        <taxon>Pseudomonadota</taxon>
        <taxon>Gammaproteobacteria</taxon>
        <taxon>Oceanospirillales</taxon>
        <taxon>Halomonadaceae</taxon>
        <taxon>Billgrantia</taxon>
    </lineage>
</organism>
<evidence type="ECO:0000313" key="3">
    <source>
        <dbReference type="EMBL" id="RUA22039.1"/>
    </source>
</evidence>
<protein>
    <recommendedName>
        <fullName evidence="2">Haem-binding uptake Tiki superfamily ChaN domain-containing protein</fullName>
    </recommendedName>
</protein>
<gene>
    <name evidence="3" type="ORF">DSL92_07830</name>
</gene>
<sequence>MSSLVSRAAWLVVLCLSVTAPALADTCPGPGEWLRPADGSRPTAPELFDELARQDVVMLGEQHDNADHHRWQLHTLAGLQARRPELVIGMEMLPPRRSRRWMPGWLASSTRPSSWPAASGTARGLRSGPLLADTAFRSRLHRIPVKAINTPELRRRLVDETWSAIP</sequence>
<dbReference type="EMBL" id="RXHI01000025">
    <property type="protein sequence ID" value="RUA22039.1"/>
    <property type="molecule type" value="Genomic_DNA"/>
</dbReference>
<proteinExistence type="predicted"/>
<reference evidence="3" key="1">
    <citation type="submission" date="2018-12" db="EMBL/GenBank/DDBJ databases">
        <authorList>
            <person name="Jadhav K."/>
            <person name="Kushwaha B."/>
            <person name="Jadhav I."/>
        </authorList>
    </citation>
    <scope>NUCLEOTIDE SEQUENCE [LARGE SCALE GENOMIC DNA]</scope>
    <source>
        <strain evidence="3">SBS 10</strain>
    </source>
</reference>
<dbReference type="Pfam" id="PF04187">
    <property type="entry name" value="Cofac_haem_bdg"/>
    <property type="match status" value="1"/>
</dbReference>
<keyword evidence="1" id="KW-0732">Signal</keyword>
<accession>A0A3S0NWK6</accession>
<evidence type="ECO:0000259" key="2">
    <source>
        <dbReference type="Pfam" id="PF04187"/>
    </source>
</evidence>
<dbReference type="InterPro" id="IPR007314">
    <property type="entry name" value="Cofac_haem-bd_dom"/>
</dbReference>
<feature type="chain" id="PRO_5018691227" description="Haem-binding uptake Tiki superfamily ChaN domain-containing protein" evidence="1">
    <location>
        <begin position="25"/>
        <end position="166"/>
    </location>
</feature>
<comment type="caution">
    <text evidence="3">The sequence shown here is derived from an EMBL/GenBank/DDBJ whole genome shotgun (WGS) entry which is preliminary data.</text>
</comment>
<feature type="signal peptide" evidence="1">
    <location>
        <begin position="1"/>
        <end position="24"/>
    </location>
</feature>
<dbReference type="SUPFAM" id="SSF159501">
    <property type="entry name" value="EreA/ChaN-like"/>
    <property type="match status" value="1"/>
</dbReference>
<evidence type="ECO:0000256" key="1">
    <source>
        <dbReference type="SAM" id="SignalP"/>
    </source>
</evidence>
<feature type="domain" description="Haem-binding uptake Tiki superfamily ChaN" evidence="2">
    <location>
        <begin position="47"/>
        <end position="152"/>
    </location>
</feature>
<dbReference type="AlphaFoldDB" id="A0A3S0NWK6"/>
<dbReference type="Gene3D" id="3.40.50.11550">
    <property type="match status" value="1"/>
</dbReference>
<name>A0A3S0NWK6_9GAMM</name>